<dbReference type="GeneID" id="71981025"/>
<dbReference type="Proteomes" id="UP000756132">
    <property type="component" value="Chromosome 1"/>
</dbReference>
<reference evidence="3" key="2">
    <citation type="journal article" date="2022" name="Microb. Genom.">
        <title>A chromosome-scale genome assembly of the tomato pathogen Cladosporium fulvum reveals a compartmentalized genome architecture and the presence of a dispensable chromosome.</title>
        <authorList>
            <person name="Zaccaron A.Z."/>
            <person name="Chen L.H."/>
            <person name="Samaras A."/>
            <person name="Stergiopoulos I."/>
        </authorList>
    </citation>
    <scope>NUCLEOTIDE SEQUENCE</scope>
    <source>
        <strain evidence="3">Race5_Kim</strain>
    </source>
</reference>
<sequence>MARIWFARQWRWPKVMAALLAVEFLLTVGCLTLTGIAHPNTYRTKLWQNGSDKGFNSAPNSILYAYANWQTPHTPIVWSHYTSMTTFNVVISLLSMFILLVKASMYVLHCFIPALSVFVHALLVALYCVSIYNQSRPDMTDLEKPSPGLPWYISKGCSYATPGNHGYCMQARATFAVVIVMMVLFATYLFYSIWNLWPTAEEKTARDAEYESDLEMKKLSMYGYEDDDVSKEERRERNRQLFLNLPKTPNTPGFGDHNPMTPRTTAFSQLNGGELPYTRSTGPSGPLPVREDMTFPPPPDGR</sequence>
<evidence type="ECO:0000256" key="2">
    <source>
        <dbReference type="SAM" id="Phobius"/>
    </source>
</evidence>
<protein>
    <submittedName>
        <fullName evidence="3">Uncharacterized protein</fullName>
    </submittedName>
</protein>
<feature type="compositionally biased region" description="Polar residues" evidence="1">
    <location>
        <begin position="261"/>
        <end position="271"/>
    </location>
</feature>
<feature type="transmembrane region" description="Helical" evidence="2">
    <location>
        <begin position="78"/>
        <end position="99"/>
    </location>
</feature>
<reference evidence="3" key="1">
    <citation type="submission" date="2021-12" db="EMBL/GenBank/DDBJ databases">
        <authorList>
            <person name="Zaccaron A."/>
            <person name="Stergiopoulos I."/>
        </authorList>
    </citation>
    <scope>NUCLEOTIDE SEQUENCE</scope>
    <source>
        <strain evidence="3">Race5_Kim</strain>
    </source>
</reference>
<dbReference type="KEGG" id="ffu:CLAFUR5_01147"/>
<dbReference type="AlphaFoldDB" id="A0A9Q8L8W7"/>
<keyword evidence="2" id="KW-0472">Membrane</keyword>
<keyword evidence="2" id="KW-0812">Transmembrane</keyword>
<organism evidence="3 4">
    <name type="scientific">Passalora fulva</name>
    <name type="common">Tomato leaf mold</name>
    <name type="synonym">Cladosporium fulvum</name>
    <dbReference type="NCBI Taxonomy" id="5499"/>
    <lineage>
        <taxon>Eukaryota</taxon>
        <taxon>Fungi</taxon>
        <taxon>Dikarya</taxon>
        <taxon>Ascomycota</taxon>
        <taxon>Pezizomycotina</taxon>
        <taxon>Dothideomycetes</taxon>
        <taxon>Dothideomycetidae</taxon>
        <taxon>Mycosphaerellales</taxon>
        <taxon>Mycosphaerellaceae</taxon>
        <taxon>Fulvia</taxon>
    </lineage>
</organism>
<accession>A0A9Q8L8W7</accession>
<feature type="transmembrane region" description="Helical" evidence="2">
    <location>
        <begin position="106"/>
        <end position="132"/>
    </location>
</feature>
<dbReference type="OrthoDB" id="5352400at2759"/>
<keyword evidence="4" id="KW-1185">Reference proteome</keyword>
<keyword evidence="2" id="KW-1133">Transmembrane helix</keyword>
<dbReference type="EMBL" id="CP090163">
    <property type="protein sequence ID" value="UJO12353.1"/>
    <property type="molecule type" value="Genomic_DNA"/>
</dbReference>
<feature type="transmembrane region" description="Helical" evidence="2">
    <location>
        <begin position="173"/>
        <end position="197"/>
    </location>
</feature>
<proteinExistence type="predicted"/>
<dbReference type="RefSeq" id="XP_047756719.1">
    <property type="nucleotide sequence ID" value="XM_047900295.1"/>
</dbReference>
<name>A0A9Q8L8W7_PASFU</name>
<gene>
    <name evidence="3" type="ORF">CLAFUR5_01147</name>
</gene>
<evidence type="ECO:0000256" key="1">
    <source>
        <dbReference type="SAM" id="MobiDB-lite"/>
    </source>
</evidence>
<evidence type="ECO:0000313" key="3">
    <source>
        <dbReference type="EMBL" id="UJO12353.1"/>
    </source>
</evidence>
<feature type="region of interest" description="Disordered" evidence="1">
    <location>
        <begin position="240"/>
        <end position="302"/>
    </location>
</feature>
<evidence type="ECO:0000313" key="4">
    <source>
        <dbReference type="Proteomes" id="UP000756132"/>
    </source>
</evidence>